<dbReference type="GO" id="GO:0006310">
    <property type="term" value="P:DNA recombination"/>
    <property type="evidence" value="ECO:0007669"/>
    <property type="project" value="InterPro"/>
</dbReference>
<gene>
    <name evidence="9" type="ORF">LCGC14_2252100</name>
</gene>
<dbReference type="Pfam" id="PF13476">
    <property type="entry name" value="AAA_23"/>
    <property type="match status" value="1"/>
</dbReference>
<dbReference type="InterPro" id="IPR027417">
    <property type="entry name" value="P-loop_NTPase"/>
</dbReference>
<evidence type="ECO:0000256" key="4">
    <source>
        <dbReference type="ARBA" id="ARBA00022763"/>
    </source>
</evidence>
<dbReference type="AlphaFoldDB" id="A0A0F9D2N4"/>
<evidence type="ECO:0000256" key="6">
    <source>
        <dbReference type="ARBA" id="ARBA00023204"/>
    </source>
</evidence>
<comment type="caution">
    <text evidence="9">The sequence shown here is derived from an EMBL/GenBank/DDBJ whole genome shotgun (WGS) entry which is preliminary data.</text>
</comment>
<dbReference type="FunFam" id="3.40.50.300:FF:000319">
    <property type="entry name" value="DNA repair protein RecN"/>
    <property type="match status" value="1"/>
</dbReference>
<dbReference type="GO" id="GO:0016887">
    <property type="term" value="F:ATP hydrolysis activity"/>
    <property type="evidence" value="ECO:0007669"/>
    <property type="project" value="InterPro"/>
</dbReference>
<evidence type="ECO:0000256" key="3">
    <source>
        <dbReference type="ARBA" id="ARBA00022741"/>
    </source>
</evidence>
<dbReference type="GO" id="GO:0006302">
    <property type="term" value="P:double-strand break repair"/>
    <property type="evidence" value="ECO:0007669"/>
    <property type="project" value="InterPro"/>
</dbReference>
<dbReference type="Gene3D" id="3.40.50.300">
    <property type="entry name" value="P-loop containing nucleotide triphosphate hydrolases"/>
    <property type="match status" value="1"/>
</dbReference>
<reference evidence="9" key="1">
    <citation type="journal article" date="2015" name="Nature">
        <title>Complex archaea that bridge the gap between prokaryotes and eukaryotes.</title>
        <authorList>
            <person name="Spang A."/>
            <person name="Saw J.H."/>
            <person name="Jorgensen S.L."/>
            <person name="Zaremba-Niedzwiedzka K."/>
            <person name="Martijn J."/>
            <person name="Lind A.E."/>
            <person name="van Eijk R."/>
            <person name="Schleper C."/>
            <person name="Guy L."/>
            <person name="Ettema T.J."/>
        </authorList>
    </citation>
    <scope>NUCLEOTIDE SEQUENCE</scope>
</reference>
<dbReference type="InterPro" id="IPR004604">
    <property type="entry name" value="DNA_recomb/repair_RecN"/>
</dbReference>
<protein>
    <recommendedName>
        <fullName evidence="2">DNA repair protein RecN</fullName>
    </recommendedName>
    <alternativeName>
        <fullName evidence="7">Recombination protein N</fullName>
    </alternativeName>
</protein>
<dbReference type="EMBL" id="LAZR01030721">
    <property type="protein sequence ID" value="KKL55769.1"/>
    <property type="molecule type" value="Genomic_DNA"/>
</dbReference>
<dbReference type="SUPFAM" id="SSF52540">
    <property type="entry name" value="P-loop containing nucleoside triphosphate hydrolases"/>
    <property type="match status" value="1"/>
</dbReference>
<dbReference type="GO" id="GO:0009432">
    <property type="term" value="P:SOS response"/>
    <property type="evidence" value="ECO:0007669"/>
    <property type="project" value="TreeGrafter"/>
</dbReference>
<name>A0A0F9D2N4_9ZZZZ</name>
<keyword evidence="3" id="KW-0547">Nucleotide-binding</keyword>
<dbReference type="CDD" id="cd03241">
    <property type="entry name" value="ABC_RecN"/>
    <property type="match status" value="1"/>
</dbReference>
<evidence type="ECO:0000259" key="8">
    <source>
        <dbReference type="Pfam" id="PF13476"/>
    </source>
</evidence>
<dbReference type="GO" id="GO:0005524">
    <property type="term" value="F:ATP binding"/>
    <property type="evidence" value="ECO:0007669"/>
    <property type="project" value="UniProtKB-KW"/>
</dbReference>
<keyword evidence="4" id="KW-0227">DNA damage</keyword>
<dbReference type="InterPro" id="IPR038729">
    <property type="entry name" value="Rad50/SbcC_AAA"/>
</dbReference>
<keyword evidence="6" id="KW-0234">DNA repair</keyword>
<evidence type="ECO:0000256" key="7">
    <source>
        <dbReference type="ARBA" id="ARBA00033408"/>
    </source>
</evidence>
<evidence type="ECO:0000256" key="1">
    <source>
        <dbReference type="ARBA" id="ARBA00009441"/>
    </source>
</evidence>
<evidence type="ECO:0000256" key="5">
    <source>
        <dbReference type="ARBA" id="ARBA00022840"/>
    </source>
</evidence>
<sequence>MLKELRVRHFAIIDNLDIRFGQGLSILTGETGAGKSIIIAALGTVLGARAYTEMIMTGSDQATVEAFFDIKDHPVTEELGIDTSEGILLRRSISRAGKTRAYINDTMVNLQSLARLGATLVDVHGQHEHQSLLASDHQMLLLDYFGGMDKERAAISEAYNELSKLNTRLEDLHLGSRERAQKTDMLRFQVDDINAAGLSEGEDAKLEEELEILSNLTHLNELVESTYSLLHSDEGSSIEKLSGSVS</sequence>
<comment type="similarity">
    <text evidence="1">Belongs to the RecN family.</text>
</comment>
<dbReference type="GO" id="GO:0043590">
    <property type="term" value="C:bacterial nucleoid"/>
    <property type="evidence" value="ECO:0007669"/>
    <property type="project" value="TreeGrafter"/>
</dbReference>
<accession>A0A0F9D2N4</accession>
<evidence type="ECO:0000313" key="9">
    <source>
        <dbReference type="EMBL" id="KKL55769.1"/>
    </source>
</evidence>
<keyword evidence="5" id="KW-0067">ATP-binding</keyword>
<organism evidence="9">
    <name type="scientific">marine sediment metagenome</name>
    <dbReference type="NCBI Taxonomy" id="412755"/>
    <lineage>
        <taxon>unclassified sequences</taxon>
        <taxon>metagenomes</taxon>
        <taxon>ecological metagenomes</taxon>
    </lineage>
</organism>
<dbReference type="PANTHER" id="PTHR11059:SF0">
    <property type="entry name" value="DNA REPAIR PROTEIN RECN"/>
    <property type="match status" value="1"/>
</dbReference>
<proteinExistence type="inferred from homology"/>
<feature type="domain" description="Rad50/SbcC-type AAA" evidence="8">
    <location>
        <begin position="5"/>
        <end position="222"/>
    </location>
</feature>
<dbReference type="PANTHER" id="PTHR11059">
    <property type="entry name" value="DNA REPAIR PROTEIN RECN"/>
    <property type="match status" value="1"/>
</dbReference>
<evidence type="ECO:0000256" key="2">
    <source>
        <dbReference type="ARBA" id="ARBA00021315"/>
    </source>
</evidence>